<sequence length="67" mass="7653">MKDAREDFIVLYVESTENRQWRSSRCRFWSAARKKFHSVTCAGPTQTAASVHLFPGTAAILIDTYQT</sequence>
<evidence type="ECO:0000313" key="1">
    <source>
        <dbReference type="EMBL" id="KAK3917607.1"/>
    </source>
</evidence>
<gene>
    <name evidence="1" type="ORF">KUF71_007086</name>
</gene>
<protein>
    <submittedName>
        <fullName evidence="1">2-succinyl-5-enolpyruvyl-6-hydroxy-3-cyclohexene-1-carboxylate synthase</fullName>
    </submittedName>
</protein>
<name>A0AAE1HA32_9NEOP</name>
<dbReference type="Proteomes" id="UP001219518">
    <property type="component" value="Unassembled WGS sequence"/>
</dbReference>
<reference evidence="1" key="1">
    <citation type="submission" date="2021-07" db="EMBL/GenBank/DDBJ databases">
        <authorList>
            <person name="Catto M.A."/>
            <person name="Jacobson A."/>
            <person name="Kennedy G."/>
            <person name="Labadie P."/>
            <person name="Hunt B.G."/>
            <person name="Srinivasan R."/>
        </authorList>
    </citation>
    <scope>NUCLEOTIDE SEQUENCE</scope>
    <source>
        <strain evidence="1">PL_HMW_Pooled</strain>
        <tissue evidence="1">Head</tissue>
    </source>
</reference>
<keyword evidence="2" id="KW-1185">Reference proteome</keyword>
<dbReference type="AlphaFoldDB" id="A0AAE1HA32"/>
<accession>A0AAE1HA32</accession>
<reference evidence="1" key="2">
    <citation type="journal article" date="2023" name="BMC Genomics">
        <title>Pest status, molecular evolution, and epigenetic factors derived from the genome assembly of Frankliniella fusca, a thysanopteran phytovirus vector.</title>
        <authorList>
            <person name="Catto M.A."/>
            <person name="Labadie P.E."/>
            <person name="Jacobson A.L."/>
            <person name="Kennedy G.G."/>
            <person name="Srinivasan R."/>
            <person name="Hunt B.G."/>
        </authorList>
    </citation>
    <scope>NUCLEOTIDE SEQUENCE</scope>
    <source>
        <strain evidence="1">PL_HMW_Pooled</strain>
    </source>
</reference>
<organism evidence="1 2">
    <name type="scientific">Frankliniella fusca</name>
    <dbReference type="NCBI Taxonomy" id="407009"/>
    <lineage>
        <taxon>Eukaryota</taxon>
        <taxon>Metazoa</taxon>
        <taxon>Ecdysozoa</taxon>
        <taxon>Arthropoda</taxon>
        <taxon>Hexapoda</taxon>
        <taxon>Insecta</taxon>
        <taxon>Pterygota</taxon>
        <taxon>Neoptera</taxon>
        <taxon>Paraneoptera</taxon>
        <taxon>Thysanoptera</taxon>
        <taxon>Terebrantia</taxon>
        <taxon>Thripoidea</taxon>
        <taxon>Thripidae</taxon>
        <taxon>Frankliniella</taxon>
    </lineage>
</organism>
<comment type="caution">
    <text evidence="1">The sequence shown here is derived from an EMBL/GenBank/DDBJ whole genome shotgun (WGS) entry which is preliminary data.</text>
</comment>
<proteinExistence type="predicted"/>
<evidence type="ECO:0000313" key="2">
    <source>
        <dbReference type="Proteomes" id="UP001219518"/>
    </source>
</evidence>
<dbReference type="EMBL" id="JAHWGI010000767">
    <property type="protein sequence ID" value="KAK3917607.1"/>
    <property type="molecule type" value="Genomic_DNA"/>
</dbReference>